<dbReference type="Proteomes" id="UP000031668">
    <property type="component" value="Unassembled WGS sequence"/>
</dbReference>
<sequence>MCGWKSIVTIRKFSVIYAFVEGGYFHSKKLKRYGENYLYEVYKMKRGQEFLNHMKIVSGIGLIIEGVLLLAWLFKRVFIYCFLNRHQEARLKKKLVKEKRQEKLKYSAFSLDSVSFYEYA</sequence>
<protein>
    <submittedName>
        <fullName evidence="2">Uncharacterized protein</fullName>
    </submittedName>
</protein>
<feature type="transmembrane region" description="Helical" evidence="1">
    <location>
        <begin position="56"/>
        <end position="83"/>
    </location>
</feature>
<organism evidence="2 3">
    <name type="scientific">Thelohanellus kitauei</name>
    <name type="common">Myxosporean</name>
    <dbReference type="NCBI Taxonomy" id="669202"/>
    <lineage>
        <taxon>Eukaryota</taxon>
        <taxon>Metazoa</taxon>
        <taxon>Cnidaria</taxon>
        <taxon>Myxozoa</taxon>
        <taxon>Myxosporea</taxon>
        <taxon>Bivalvulida</taxon>
        <taxon>Platysporina</taxon>
        <taxon>Myxobolidae</taxon>
        <taxon>Thelohanellus</taxon>
    </lineage>
</organism>
<gene>
    <name evidence="2" type="ORF">RF11_13571</name>
</gene>
<evidence type="ECO:0000256" key="1">
    <source>
        <dbReference type="SAM" id="Phobius"/>
    </source>
</evidence>
<evidence type="ECO:0000313" key="2">
    <source>
        <dbReference type="EMBL" id="KII73012.1"/>
    </source>
</evidence>
<dbReference type="EMBL" id="JWZT01001032">
    <property type="protein sequence ID" value="KII73012.1"/>
    <property type="molecule type" value="Genomic_DNA"/>
</dbReference>
<keyword evidence="1" id="KW-0472">Membrane</keyword>
<reference evidence="2 3" key="1">
    <citation type="journal article" date="2014" name="Genome Biol. Evol.">
        <title>The genome of the myxosporean Thelohanellus kitauei shows adaptations to nutrient acquisition within its fish host.</title>
        <authorList>
            <person name="Yang Y."/>
            <person name="Xiong J."/>
            <person name="Zhou Z."/>
            <person name="Huo F."/>
            <person name="Miao W."/>
            <person name="Ran C."/>
            <person name="Liu Y."/>
            <person name="Zhang J."/>
            <person name="Feng J."/>
            <person name="Wang M."/>
            <person name="Wang M."/>
            <person name="Wang L."/>
            <person name="Yao B."/>
        </authorList>
    </citation>
    <scope>NUCLEOTIDE SEQUENCE [LARGE SCALE GENOMIC DNA]</scope>
    <source>
        <strain evidence="2">Wuqing</strain>
    </source>
</reference>
<proteinExistence type="predicted"/>
<keyword evidence="3" id="KW-1185">Reference proteome</keyword>
<name>A0A0C2NG77_THEKT</name>
<evidence type="ECO:0000313" key="3">
    <source>
        <dbReference type="Proteomes" id="UP000031668"/>
    </source>
</evidence>
<dbReference type="AlphaFoldDB" id="A0A0C2NG77"/>
<comment type="caution">
    <text evidence="2">The sequence shown here is derived from an EMBL/GenBank/DDBJ whole genome shotgun (WGS) entry which is preliminary data.</text>
</comment>
<keyword evidence="1" id="KW-0812">Transmembrane</keyword>
<keyword evidence="1" id="KW-1133">Transmembrane helix</keyword>
<accession>A0A0C2NG77</accession>